<dbReference type="InterPro" id="IPR013217">
    <property type="entry name" value="Methyltransf_12"/>
</dbReference>
<evidence type="ECO:0000259" key="13">
    <source>
        <dbReference type="Pfam" id="PF08242"/>
    </source>
</evidence>
<evidence type="ECO:0000256" key="9">
    <source>
        <dbReference type="ARBA" id="ARBA00022884"/>
    </source>
</evidence>
<dbReference type="EC" id="2.1.1.386" evidence="11"/>
<dbReference type="GO" id="GO:0003723">
    <property type="term" value="F:RNA binding"/>
    <property type="evidence" value="ECO:0007669"/>
    <property type="project" value="UniProtKB-KW"/>
</dbReference>
<keyword evidence="6" id="KW-0949">S-adenosyl-L-methionine</keyword>
<dbReference type="STRING" id="1792845.BC343_00485"/>
<dbReference type="Pfam" id="PF12623">
    <property type="entry name" value="Hen1_L"/>
    <property type="match status" value="1"/>
</dbReference>
<keyword evidence="8" id="KW-0460">Magnesium</keyword>
<comment type="cofactor">
    <cofactor evidence="1">
        <name>Mg(2+)</name>
        <dbReference type="ChEBI" id="CHEBI:18420"/>
    </cofactor>
</comment>
<evidence type="ECO:0000256" key="2">
    <source>
        <dbReference type="ARBA" id="ARBA00009026"/>
    </source>
</evidence>
<dbReference type="Gene3D" id="3.40.50.150">
    <property type="entry name" value="Vaccinia Virus protein VP39"/>
    <property type="match status" value="1"/>
</dbReference>
<dbReference type="CDD" id="cd02440">
    <property type="entry name" value="AdoMet_MTases"/>
    <property type="match status" value="1"/>
</dbReference>
<dbReference type="InterPro" id="IPR026610">
    <property type="entry name" value="Hen1"/>
</dbReference>
<dbReference type="OrthoDB" id="626362at2"/>
<dbReference type="Pfam" id="PF08242">
    <property type="entry name" value="Methyltransf_12"/>
    <property type="match status" value="1"/>
</dbReference>
<dbReference type="GO" id="GO:0001510">
    <property type="term" value="P:RNA methylation"/>
    <property type="evidence" value="ECO:0007669"/>
    <property type="project" value="InterPro"/>
</dbReference>
<proteinExistence type="inferred from homology"/>
<dbReference type="Proteomes" id="UP000189739">
    <property type="component" value="Unassembled WGS sequence"/>
</dbReference>
<protein>
    <recommendedName>
        <fullName evidence="3">Small RNA 2'-O-methyltransferase</fullName>
        <ecNumber evidence="11">2.1.1.386</ecNumber>
    </recommendedName>
</protein>
<dbReference type="GO" id="GO:0031047">
    <property type="term" value="P:regulatory ncRNA-mediated gene silencing"/>
    <property type="evidence" value="ECO:0007669"/>
    <property type="project" value="UniProtKB-KW"/>
</dbReference>
<dbReference type="RefSeq" id="WP_078345759.1">
    <property type="nucleotide sequence ID" value="NZ_MBTF01000001.1"/>
</dbReference>
<evidence type="ECO:0000256" key="11">
    <source>
        <dbReference type="ARBA" id="ARBA00035025"/>
    </source>
</evidence>
<feature type="domain" description="Methyltransferase type 12" evidence="13">
    <location>
        <begin position="289"/>
        <end position="390"/>
    </location>
</feature>
<dbReference type="SUPFAM" id="SSF53335">
    <property type="entry name" value="S-adenosyl-L-methionine-dependent methyltransferases"/>
    <property type="match status" value="1"/>
</dbReference>
<keyword evidence="16" id="KW-1185">Reference proteome</keyword>
<evidence type="ECO:0000256" key="3">
    <source>
        <dbReference type="ARBA" id="ARBA00021330"/>
    </source>
</evidence>
<dbReference type="NCBIfam" id="TIGR04074">
    <property type="entry name" value="bacter_Hen1"/>
    <property type="match status" value="1"/>
</dbReference>
<dbReference type="InterPro" id="IPR024026">
    <property type="entry name" value="3'-RNA_MeTfrase_Hen1_bac"/>
</dbReference>
<evidence type="ECO:0000256" key="12">
    <source>
        <dbReference type="ARBA" id="ARBA00048418"/>
    </source>
</evidence>
<dbReference type="InterPro" id="IPR024740">
    <property type="entry name" value="Hen1_N"/>
</dbReference>
<evidence type="ECO:0000256" key="7">
    <source>
        <dbReference type="ARBA" id="ARBA00022723"/>
    </source>
</evidence>
<dbReference type="GO" id="GO:0046872">
    <property type="term" value="F:metal ion binding"/>
    <property type="evidence" value="ECO:0007669"/>
    <property type="project" value="UniProtKB-KW"/>
</dbReference>
<dbReference type="GO" id="GO:0090486">
    <property type="term" value="F:small RNA 2'-O-methyltransferase activity"/>
    <property type="evidence" value="ECO:0007669"/>
    <property type="project" value="UniProtKB-EC"/>
</dbReference>
<dbReference type="EMBL" id="MBTF01000001">
    <property type="protein sequence ID" value="OOQ61589.1"/>
    <property type="molecule type" value="Genomic_DNA"/>
</dbReference>
<evidence type="ECO:0000256" key="4">
    <source>
        <dbReference type="ARBA" id="ARBA00022603"/>
    </source>
</evidence>
<dbReference type="Gene3D" id="3.30.1610.20">
    <property type="entry name" value="Hen1, N-terminal domain"/>
    <property type="match status" value="1"/>
</dbReference>
<evidence type="ECO:0000256" key="6">
    <source>
        <dbReference type="ARBA" id="ARBA00022691"/>
    </source>
</evidence>
<organism evidence="15 16">
    <name type="scientific">Mucilaginibacter pedocola</name>
    <dbReference type="NCBI Taxonomy" id="1792845"/>
    <lineage>
        <taxon>Bacteria</taxon>
        <taxon>Pseudomonadati</taxon>
        <taxon>Bacteroidota</taxon>
        <taxon>Sphingobacteriia</taxon>
        <taxon>Sphingobacteriales</taxon>
        <taxon>Sphingobacteriaceae</taxon>
        <taxon>Mucilaginibacter</taxon>
    </lineage>
</organism>
<keyword evidence="4 15" id="KW-0489">Methyltransferase</keyword>
<dbReference type="InterPro" id="IPR029063">
    <property type="entry name" value="SAM-dependent_MTases_sf"/>
</dbReference>
<evidence type="ECO:0000256" key="5">
    <source>
        <dbReference type="ARBA" id="ARBA00022679"/>
    </source>
</evidence>
<reference evidence="15 16" key="1">
    <citation type="submission" date="2016-07" db="EMBL/GenBank/DDBJ databases">
        <title>Genomic analysis of zinc-resistant bacterium Mucilaginibacter pedocola TBZ30.</title>
        <authorList>
            <person name="Huang J."/>
            <person name="Tang J."/>
        </authorList>
    </citation>
    <scope>NUCLEOTIDE SEQUENCE [LARGE SCALE GENOMIC DNA]</scope>
    <source>
        <strain evidence="15 16">TBZ30</strain>
    </source>
</reference>
<keyword evidence="5 15" id="KW-0808">Transferase</keyword>
<sequence>MLLTITTSRFPADNLGYLLHKHPAKIQSADISAGKAHIFYPEVSAEKCTAALLLDIDPVGLVRSSGPKGNDFALEQYVNDRPYVASSFMSAAIAKAYSSAMNGRCKDKPELVDVAMPFTVKLSVLSVRGGEAVLRALFEPLGYTINAQQHQLDPLYPDWGQSRYFTVELSHTITLQRLLSHLYVLIPVCDNDKHYWINAEEVEKLLAKGSGWLEAHPAKEMIVRRYLKDQRSLAGQALSVLLSKDEAEVEEAAVEAPEEVTEPKVRIHDLRLQAAKDELLLAGAKRVADLGCGECRLLKLLLAERQFEFILGMDVSIRVLQIANNRLKIERMPDKQRERIQLIQGSLTYRDKRLEGFDGAALVEVIEHLDPPRLAALERAVFEYAKPGTVVVTTPNAEYNVLFENHPEGKMRHNDHRFEWTRKEFEAWATDLAVKYNYNVLFKAVGEEDAEVGALSQMAVFSLQKDNLKND</sequence>
<keyword evidence="7" id="KW-0479">Metal-binding</keyword>
<evidence type="ECO:0000313" key="16">
    <source>
        <dbReference type="Proteomes" id="UP000189739"/>
    </source>
</evidence>
<keyword evidence="10" id="KW-0943">RNA-mediated gene silencing</keyword>
<gene>
    <name evidence="15" type="ORF">BC343_00485</name>
</gene>
<evidence type="ECO:0000256" key="10">
    <source>
        <dbReference type="ARBA" id="ARBA00023158"/>
    </source>
</evidence>
<dbReference type="PANTHER" id="PTHR21404">
    <property type="entry name" value="HEN1"/>
    <property type="match status" value="1"/>
</dbReference>
<evidence type="ECO:0000256" key="1">
    <source>
        <dbReference type="ARBA" id="ARBA00001946"/>
    </source>
</evidence>
<feature type="domain" description="Hen1 N-terminal" evidence="14">
    <location>
        <begin position="1"/>
        <end position="241"/>
    </location>
</feature>
<comment type="similarity">
    <text evidence="2">Belongs to the methyltransferase superfamily. HEN1 family.</text>
</comment>
<evidence type="ECO:0000256" key="8">
    <source>
        <dbReference type="ARBA" id="ARBA00022842"/>
    </source>
</evidence>
<keyword evidence="9" id="KW-0694">RNA-binding</keyword>
<accession>A0A1S9PKY6</accession>
<comment type="caution">
    <text evidence="15">The sequence shown here is derived from an EMBL/GenBank/DDBJ whole genome shotgun (WGS) entry which is preliminary data.</text>
</comment>
<name>A0A1S9PKY6_9SPHI</name>
<dbReference type="PANTHER" id="PTHR21404:SF3">
    <property type="entry name" value="SMALL RNA 2'-O-METHYLTRANSFERASE"/>
    <property type="match status" value="1"/>
</dbReference>
<evidence type="ECO:0000313" key="15">
    <source>
        <dbReference type="EMBL" id="OOQ61589.1"/>
    </source>
</evidence>
<comment type="catalytic activity">
    <reaction evidence="12">
        <text>small RNA 3'-end nucleotide + S-adenosyl-L-methionine = small RNA 3'-end 2'-O-methylnucleotide + S-adenosyl-L-homocysteine + H(+)</text>
        <dbReference type="Rhea" id="RHEA:37887"/>
        <dbReference type="Rhea" id="RHEA-COMP:10415"/>
        <dbReference type="Rhea" id="RHEA-COMP:10416"/>
        <dbReference type="ChEBI" id="CHEBI:15378"/>
        <dbReference type="ChEBI" id="CHEBI:57856"/>
        <dbReference type="ChEBI" id="CHEBI:59789"/>
        <dbReference type="ChEBI" id="CHEBI:74896"/>
        <dbReference type="ChEBI" id="CHEBI:74898"/>
        <dbReference type="EC" id="2.1.1.386"/>
    </reaction>
</comment>
<evidence type="ECO:0000259" key="14">
    <source>
        <dbReference type="Pfam" id="PF12623"/>
    </source>
</evidence>
<dbReference type="InterPro" id="IPR038546">
    <property type="entry name" value="Hen1_N_sf"/>
</dbReference>
<dbReference type="AlphaFoldDB" id="A0A1S9PKY6"/>